<keyword evidence="3" id="KW-1185">Reference proteome</keyword>
<gene>
    <name evidence="2" type="ORF">SAMN05444581_13024</name>
</gene>
<organism evidence="2 3">
    <name type="scientific">Methylocapsa palsarum</name>
    <dbReference type="NCBI Taxonomy" id="1612308"/>
    <lineage>
        <taxon>Bacteria</taxon>
        <taxon>Pseudomonadati</taxon>
        <taxon>Pseudomonadota</taxon>
        <taxon>Alphaproteobacteria</taxon>
        <taxon>Hyphomicrobiales</taxon>
        <taxon>Beijerinckiaceae</taxon>
        <taxon>Methylocapsa</taxon>
    </lineage>
</organism>
<dbReference type="EMBL" id="FOSN01000030">
    <property type="protein sequence ID" value="SFK85481.1"/>
    <property type="molecule type" value="Genomic_DNA"/>
</dbReference>
<protein>
    <submittedName>
        <fullName evidence="2">Uncharacterized protein</fullName>
    </submittedName>
</protein>
<feature type="region of interest" description="Disordered" evidence="1">
    <location>
        <begin position="1"/>
        <end position="31"/>
    </location>
</feature>
<accession>A0A1I4D057</accession>
<dbReference type="Proteomes" id="UP000198755">
    <property type="component" value="Unassembled WGS sequence"/>
</dbReference>
<evidence type="ECO:0000256" key="1">
    <source>
        <dbReference type="SAM" id="MobiDB-lite"/>
    </source>
</evidence>
<proteinExistence type="predicted"/>
<name>A0A1I4D057_9HYPH</name>
<sequence>MATSKKSLAEERPTAQPRKKRSKNARSSVPELSDYSTIRRVCDDAELESIAKLITSEPPAWLIQWLYVCFQCVQRDLQLDDETPTRAHLAQMLAEIRDAIEVLSRFLTRGDLVIYLGSADQPLSLPRIMFLQRWLHDIYVRASNASESELLVGQDGKIKSGRGRIEKRGLPARTICALLISETWESFQGRYPPVGSRGAAEAAESLWQVSVGRASGQQGADNLKAWSHHFREAMSQPAETHRVEYRKIMDSERSFWEQTTIGEKFVKGNKSS</sequence>
<evidence type="ECO:0000313" key="2">
    <source>
        <dbReference type="EMBL" id="SFK85481.1"/>
    </source>
</evidence>
<reference evidence="2 3" key="1">
    <citation type="submission" date="2016-10" db="EMBL/GenBank/DDBJ databases">
        <authorList>
            <person name="de Groot N.N."/>
        </authorList>
    </citation>
    <scope>NUCLEOTIDE SEQUENCE [LARGE SCALE GENOMIC DNA]</scope>
    <source>
        <strain evidence="2 3">NE2</strain>
    </source>
</reference>
<dbReference type="AlphaFoldDB" id="A0A1I4D057"/>
<dbReference type="STRING" id="1612308.SAMN05444581_13024"/>
<evidence type="ECO:0000313" key="3">
    <source>
        <dbReference type="Proteomes" id="UP000198755"/>
    </source>
</evidence>
<dbReference type="RefSeq" id="WP_139223731.1">
    <property type="nucleotide sequence ID" value="NZ_FOSN01000030.1"/>
</dbReference>